<dbReference type="EC" id="3.-.-.-" evidence="5"/>
<evidence type="ECO:0000259" key="4">
    <source>
        <dbReference type="PROSITE" id="PS51677"/>
    </source>
</evidence>
<proteinExistence type="predicted"/>
<organism evidence="5 6">
    <name type="scientific">Actinomadura chokoriensis</name>
    <dbReference type="NCBI Taxonomy" id="454156"/>
    <lineage>
        <taxon>Bacteria</taxon>
        <taxon>Bacillati</taxon>
        <taxon>Actinomycetota</taxon>
        <taxon>Actinomycetes</taxon>
        <taxon>Streptosporangiales</taxon>
        <taxon>Thermomonosporaceae</taxon>
        <taxon>Actinomadura</taxon>
    </lineage>
</organism>
<dbReference type="CDD" id="cd10917">
    <property type="entry name" value="CE4_NodB_like_6s_7s"/>
    <property type="match status" value="1"/>
</dbReference>
<gene>
    <name evidence="5" type="ORF">SM436_08735</name>
</gene>
<dbReference type="Gene3D" id="3.20.20.370">
    <property type="entry name" value="Glycoside hydrolase/deacetylase"/>
    <property type="match status" value="1"/>
</dbReference>
<feature type="region of interest" description="Disordered" evidence="3">
    <location>
        <begin position="26"/>
        <end position="69"/>
    </location>
</feature>
<dbReference type="EMBL" id="JAXCEH010000004">
    <property type="protein sequence ID" value="MFA1553773.1"/>
    <property type="molecule type" value="Genomic_DNA"/>
</dbReference>
<dbReference type="PANTHER" id="PTHR10587">
    <property type="entry name" value="GLYCOSYL TRANSFERASE-RELATED"/>
    <property type="match status" value="1"/>
</dbReference>
<evidence type="ECO:0000256" key="3">
    <source>
        <dbReference type="SAM" id="MobiDB-lite"/>
    </source>
</evidence>
<dbReference type="SUPFAM" id="SSF88713">
    <property type="entry name" value="Glycoside hydrolase/deacetylase"/>
    <property type="match status" value="1"/>
</dbReference>
<dbReference type="InterPro" id="IPR050248">
    <property type="entry name" value="Polysacc_deacetylase_ArnD"/>
</dbReference>
<dbReference type="InterPro" id="IPR011330">
    <property type="entry name" value="Glyco_hydro/deAcase_b/a-brl"/>
</dbReference>
<dbReference type="Proteomes" id="UP001569904">
    <property type="component" value="Unassembled WGS sequence"/>
</dbReference>
<dbReference type="GO" id="GO:0016787">
    <property type="term" value="F:hydrolase activity"/>
    <property type="evidence" value="ECO:0007669"/>
    <property type="project" value="UniProtKB-KW"/>
</dbReference>
<evidence type="ECO:0000256" key="1">
    <source>
        <dbReference type="ARBA" id="ARBA00022723"/>
    </source>
</evidence>
<dbReference type="PROSITE" id="PS51677">
    <property type="entry name" value="NODB"/>
    <property type="match status" value="1"/>
</dbReference>
<feature type="domain" description="NodB homology" evidence="4">
    <location>
        <begin position="96"/>
        <end position="276"/>
    </location>
</feature>
<sequence>MEVEEPGGASRRKALWLLGAAAGLATLGPDAARPPDGVQAVASPSSTPRARPVIHPTPTAAPAPTPRAASWTPGKLTALKKPVSELSELAPPAPPKSIALTVDDGPSPAWTPKMLDLLAEHDVHATFFIIGEQVKEYPKLTRRIADAGHQICNHTETHPISIGGLPKKRVRKEIVGAYARLADVTGVVPQFFRSPGGNWSKTVLELVAEHDMLPIDWAVDPRDWARPGVGRIRRALLKGKENDILLCHDGGGDRSQTLKALDTVIPKLKKRGLTFVTL</sequence>
<dbReference type="PANTHER" id="PTHR10587:SF133">
    <property type="entry name" value="CHITIN DEACETYLASE 1-RELATED"/>
    <property type="match status" value="1"/>
</dbReference>
<keyword evidence="2 5" id="KW-0378">Hydrolase</keyword>
<dbReference type="Pfam" id="PF01522">
    <property type="entry name" value="Polysacc_deac_1"/>
    <property type="match status" value="1"/>
</dbReference>
<dbReference type="InterPro" id="IPR006311">
    <property type="entry name" value="TAT_signal"/>
</dbReference>
<comment type="caution">
    <text evidence="5">The sequence shown here is derived from an EMBL/GenBank/DDBJ whole genome shotgun (WGS) entry which is preliminary data.</text>
</comment>
<evidence type="ECO:0000256" key="2">
    <source>
        <dbReference type="ARBA" id="ARBA00022801"/>
    </source>
</evidence>
<accession>A0ABV4QUP7</accession>
<keyword evidence="6" id="KW-1185">Reference proteome</keyword>
<reference evidence="5 6" key="1">
    <citation type="submission" date="2023-11" db="EMBL/GenBank/DDBJ databases">
        <title>Actinomadura monticuli sp. nov., isolated from volcanic ash.</title>
        <authorList>
            <person name="Lee S.D."/>
            <person name="Yang H."/>
            <person name="Kim I.S."/>
        </authorList>
    </citation>
    <scope>NUCLEOTIDE SEQUENCE [LARGE SCALE GENOMIC DNA]</scope>
    <source>
        <strain evidence="5 6">DSM 45346</strain>
    </source>
</reference>
<evidence type="ECO:0000313" key="5">
    <source>
        <dbReference type="EMBL" id="MFA1553773.1"/>
    </source>
</evidence>
<evidence type="ECO:0000313" key="6">
    <source>
        <dbReference type="Proteomes" id="UP001569904"/>
    </source>
</evidence>
<name>A0ABV4QUP7_9ACTN</name>
<dbReference type="PROSITE" id="PS51318">
    <property type="entry name" value="TAT"/>
    <property type="match status" value="1"/>
</dbReference>
<dbReference type="InterPro" id="IPR002509">
    <property type="entry name" value="NODB_dom"/>
</dbReference>
<keyword evidence="1" id="KW-0479">Metal-binding</keyword>
<dbReference type="RefSeq" id="WP_371940170.1">
    <property type="nucleotide sequence ID" value="NZ_JAXCEH010000004.1"/>
</dbReference>
<protein>
    <submittedName>
        <fullName evidence="5">Polysaccharide deacetylase family protein</fullName>
        <ecNumber evidence="5">3.-.-.-</ecNumber>
    </submittedName>
</protein>